<dbReference type="PeptideAtlas" id="Q9NAC1"/>
<dbReference type="GO" id="GO:0003677">
    <property type="term" value="F:DNA binding"/>
    <property type="evidence" value="ECO:0000318"/>
    <property type="project" value="GO_Central"/>
</dbReference>
<dbReference type="STRING" id="6239.Y53F4B.9.1"/>
<feature type="compositionally biased region" description="Basic and acidic residues" evidence="1">
    <location>
        <begin position="422"/>
        <end position="437"/>
    </location>
</feature>
<dbReference type="PaxDb" id="6239-Y53F4B.9"/>
<feature type="compositionally biased region" description="Basic and acidic residues" evidence="1">
    <location>
        <begin position="578"/>
        <end position="587"/>
    </location>
</feature>
<dbReference type="CTD" id="175155"/>
<feature type="region of interest" description="Disordered" evidence="1">
    <location>
        <begin position="265"/>
        <end position="363"/>
    </location>
</feature>
<evidence type="ECO:0000256" key="1">
    <source>
        <dbReference type="SAM" id="MobiDB-lite"/>
    </source>
</evidence>
<feature type="compositionally biased region" description="Basic and acidic residues" evidence="1">
    <location>
        <begin position="343"/>
        <end position="355"/>
    </location>
</feature>
<dbReference type="Proteomes" id="UP000001940">
    <property type="component" value="Chromosome II"/>
</dbReference>
<evidence type="ECO:0000313" key="2">
    <source>
        <dbReference type="EMBL" id="CAB61080.1"/>
    </source>
</evidence>
<feature type="compositionally biased region" description="Basic and acidic residues" evidence="1">
    <location>
        <begin position="299"/>
        <end position="313"/>
    </location>
</feature>
<dbReference type="Bgee" id="WBGene00013156">
    <property type="expression patterns" value="Expressed in germ line (C elegans) and 4 other cell types or tissues"/>
</dbReference>
<dbReference type="SUPFAM" id="SSF52540">
    <property type="entry name" value="P-loop containing nucleoside triphosphate hydrolases"/>
    <property type="match status" value="1"/>
</dbReference>
<keyword evidence="5" id="KW-1267">Proteomics identification</keyword>
<feature type="compositionally biased region" description="Low complexity" evidence="1">
    <location>
        <begin position="609"/>
        <end position="643"/>
    </location>
</feature>
<feature type="compositionally biased region" description="Basic and acidic residues" evidence="1">
    <location>
        <begin position="22"/>
        <end position="34"/>
    </location>
</feature>
<feature type="region of interest" description="Disordered" evidence="1">
    <location>
        <begin position="402"/>
        <end position="521"/>
    </location>
</feature>
<feature type="region of interest" description="Disordered" evidence="1">
    <location>
        <begin position="780"/>
        <end position="812"/>
    </location>
</feature>
<dbReference type="UCSC" id="Y53F4B.9">
    <property type="organism name" value="c. elegans"/>
</dbReference>
<evidence type="ECO:0000313" key="3">
    <source>
        <dbReference type="Proteomes" id="UP000001940"/>
    </source>
</evidence>
<keyword evidence="3" id="KW-1185">Reference proteome</keyword>
<dbReference type="GO" id="GO:0005634">
    <property type="term" value="C:nucleus"/>
    <property type="evidence" value="ECO:0000318"/>
    <property type="project" value="GO_Central"/>
</dbReference>
<feature type="region of interest" description="Disordered" evidence="1">
    <location>
        <begin position="1"/>
        <end position="43"/>
    </location>
</feature>
<dbReference type="InParanoid" id="Q9NAC1"/>
<dbReference type="OMA" id="RKEHWGD"/>
<dbReference type="GeneID" id="175155"/>
<feature type="region of interest" description="Disordered" evidence="1">
    <location>
        <begin position="578"/>
        <end position="644"/>
    </location>
</feature>
<dbReference type="InterPro" id="IPR027417">
    <property type="entry name" value="P-loop_NTPase"/>
</dbReference>
<dbReference type="eggNOG" id="KOG1968">
    <property type="taxonomic scope" value="Eukaryota"/>
</dbReference>
<dbReference type="HOGENOM" id="CLU_274429_0_0_1"/>
<feature type="region of interest" description="Disordered" evidence="1">
    <location>
        <begin position="535"/>
        <end position="554"/>
    </location>
</feature>
<evidence type="ECO:0007829" key="5">
    <source>
        <dbReference type="PeptideAtlas" id="Q9NAC1"/>
    </source>
</evidence>
<dbReference type="FunCoup" id="Q9NAC1">
    <property type="interactions" value="1920"/>
</dbReference>
<sequence>MEENPTLDENSLPSTSAPPEPIPEHKEHTEEPKRPARRRSSLGIKIMSSFISSGSEDVMSPVQKRVQPKRMAQLKIAPLPLVQPPPPPRTRACQRPIRYSFDVGERVAVKPCLKSATKTPIRVRPADGAMIPPRKSLTQQAAQRVMQKYRRSMSKTPQKRGTSGKLKFNKICSIRVITPRPNYNPNDLVMPHSDDEEDTMNPNRERLSTVKLRLTPTSQAKLEQMQSEDVFQFNAEMVFGDGGGGSAPSTSSIASYSAESVTETALESVNTKSVESKTRPSSRRKSLILGAASPLKSPAKIEKPRLEEPEQKSKRSRRSLRLNPDAIEPPVKSCDLLEDEREESSSKKRENHDPGYDLEPLAKRGPLKSEIHSFFAPRSAKKPVVSLDGEADSVEVNCVEMAVESEKKQRKNRRYSAYFGSAEKEVESISKPLEAEKKRSRRSSAYSGNSVESKSLESKSLDKEVEPKVRTARKSMAAKSVEPKTLEKDAEPSRKSESPEKTVEPPAKSSEEIKEEKKKLKIRRSSAYFRVAKPLPTSDDAAPETEEEIVVISSPEAPENGKLATIFSKSTPVVGNKKMLELKKAETKSTPPTSQKPSSSGPVFSIFSPKPVKPAVTPKVTTLSDSPMGSVSGPPSSSFSKKSNGVRRKEHWGDLCAETYQFFEKIPILPAIFEEFAEIDDGKIFKSRSFDPKILDSTGIVSELQEDLLELHKPYERSRELTMAQNPPDSSLEKLEVPQNSCTTTIYPSTMDSLVEGAEEEPTVRGWLRRWKRRVRKAMEREIAEQQGKKKKRKRRDEDHESDEDYEVEHQDDDLENPLVLIGPSGVGKTALFRALAKQENMRIISIGPETGRSGSEIKRNLQEALRSHRVDQQPHPTRTIPFYKTIPRETPAPPPQLAPKDFVQSLVVFEHVDVFFETLDRHGILGLLEAVNEAAVPVVFTCEQEWPRRWGQVELRRPHLEICLNRNQCRVQKYVQNLVYSCRNVIIDDATIKQLSESVNHDLSALLHQAHLFSLAPHRPFPLTTRHLVSTGFSEHWEKPRCSLTKTQERMEELFEQYADVLPDGAVALSRSPGVEKLWDTDRQKLAESQAGYSEGVRNAYEALNGRFSRRDLVQDVLPMLVPMDRVERQKRVRSRRHLHRFKQYSKDFPMDGDQLINVVGGWSMSL</sequence>
<name>Q9NAC1_CAEEL</name>
<dbReference type="AlphaFoldDB" id="Q9NAC1"/>
<reference evidence="2 3" key="1">
    <citation type="journal article" date="1998" name="Science">
        <title>Genome sequence of the nematode C. elegans: a platform for investigating biology.</title>
        <authorList>
            <consortium name="The C. elegans sequencing consortium"/>
            <person name="Sulson J.E."/>
            <person name="Waterston R."/>
        </authorList>
    </citation>
    <scope>NUCLEOTIDE SEQUENCE [LARGE SCALE GENOMIC DNA]</scope>
    <source>
        <strain evidence="2 3">Bristol N2</strain>
    </source>
</reference>
<dbReference type="WormBase" id="Y53F4B.9">
    <property type="protein sequence ID" value="CE22399"/>
    <property type="gene ID" value="WBGene00013156"/>
</dbReference>
<feature type="region of interest" description="Disordered" evidence="1">
    <location>
        <begin position="867"/>
        <end position="894"/>
    </location>
</feature>
<gene>
    <name evidence="2" type="ORF">CELE_Y53F4B.9</name>
    <name evidence="2 4" type="ORF">Y53F4B.9</name>
</gene>
<accession>Q9NAC1</accession>
<feature type="compositionally biased region" description="Basic and acidic residues" evidence="1">
    <location>
        <begin position="481"/>
        <end position="518"/>
    </location>
</feature>
<feature type="compositionally biased region" description="Basic and acidic residues" evidence="1">
    <location>
        <begin position="454"/>
        <end position="469"/>
    </location>
</feature>
<dbReference type="RefSeq" id="NP_497095.1">
    <property type="nucleotide sequence ID" value="NM_064694.4"/>
</dbReference>
<proteinExistence type="evidence at protein level"/>
<dbReference type="OrthoDB" id="5844838at2759"/>
<protein>
    <submittedName>
        <fullName evidence="2">AAA+ ATPase domain-containing protein</fullName>
    </submittedName>
</protein>
<dbReference type="PANTHER" id="PTHR23389">
    <property type="entry name" value="CHROMOSOME TRANSMISSION FIDELITY FACTOR 18"/>
    <property type="match status" value="1"/>
</dbReference>
<organism evidence="2 3">
    <name type="scientific">Caenorhabditis elegans</name>
    <dbReference type="NCBI Taxonomy" id="6239"/>
    <lineage>
        <taxon>Eukaryota</taxon>
        <taxon>Metazoa</taxon>
        <taxon>Ecdysozoa</taxon>
        <taxon>Nematoda</taxon>
        <taxon>Chromadorea</taxon>
        <taxon>Rhabditida</taxon>
        <taxon>Rhabditina</taxon>
        <taxon>Rhabditomorpha</taxon>
        <taxon>Rhabditoidea</taxon>
        <taxon>Rhabditidae</taxon>
        <taxon>Peloderinae</taxon>
        <taxon>Caenorhabditis</taxon>
    </lineage>
</organism>
<feature type="compositionally biased region" description="Low complexity" evidence="1">
    <location>
        <begin position="588"/>
        <end position="600"/>
    </location>
</feature>
<dbReference type="AGR" id="WB:WBGene00013156"/>
<dbReference type="Gene3D" id="3.40.50.300">
    <property type="entry name" value="P-loop containing nucleotide triphosphate hydrolases"/>
    <property type="match status" value="1"/>
</dbReference>
<feature type="compositionally biased region" description="Acidic residues" evidence="1">
    <location>
        <begin position="800"/>
        <end position="812"/>
    </location>
</feature>
<dbReference type="PANTHER" id="PTHR23389:SF34">
    <property type="entry name" value="PROTEIN KINASE DOMAIN-CONTAINING PROTEIN"/>
    <property type="match status" value="1"/>
</dbReference>
<dbReference type="EMBL" id="BX284602">
    <property type="protein sequence ID" value="CAB61080.1"/>
    <property type="molecule type" value="Genomic_DNA"/>
</dbReference>
<evidence type="ECO:0000313" key="4">
    <source>
        <dbReference type="WormBase" id="Y53F4B.9"/>
    </source>
</evidence>
<dbReference type="KEGG" id="cel:CELE_Y53F4B.9"/>